<name>U5LBJ9_9BACI</name>
<dbReference type="KEGG" id="bif:N288_16555"/>
<dbReference type="AlphaFoldDB" id="U5LBJ9"/>
<gene>
    <name evidence="1" type="ORF">N288_16555</name>
</gene>
<dbReference type="EMBL" id="CP006643">
    <property type="protein sequence ID" value="AGX05199.1"/>
    <property type="molecule type" value="Genomic_DNA"/>
</dbReference>
<dbReference type="Proteomes" id="UP000017805">
    <property type="component" value="Chromosome"/>
</dbReference>
<accession>U5LBJ9</accession>
<reference evidence="1 2" key="1">
    <citation type="submission" date="2013-07" db="EMBL/GenBank/DDBJ databases">
        <title>Complete genome sequence of Bacillus infantis NRRL B-14911 that has potential to induce cardiac disease by antigenic mimicry.</title>
        <authorList>
            <person name="Massilamany C."/>
            <person name="Smith T.P.L."/>
            <person name="Loy J.D."/>
            <person name="Barletta R."/>
            <person name="Reddy J."/>
        </authorList>
    </citation>
    <scope>NUCLEOTIDE SEQUENCE [LARGE SCALE GENOMIC DNA]</scope>
    <source>
        <strain evidence="1 2">NRRL B-14911</strain>
    </source>
</reference>
<keyword evidence="2" id="KW-1185">Reference proteome</keyword>
<dbReference type="HOGENOM" id="CLU_3402091_0_0_9"/>
<sequence>MSFSALFLINYKTAGCILNKVQPAEKQRKR</sequence>
<organism evidence="1 2">
    <name type="scientific">Bacillus infantis NRRL B-14911</name>
    <dbReference type="NCBI Taxonomy" id="1367477"/>
    <lineage>
        <taxon>Bacteria</taxon>
        <taxon>Bacillati</taxon>
        <taxon>Bacillota</taxon>
        <taxon>Bacilli</taxon>
        <taxon>Bacillales</taxon>
        <taxon>Bacillaceae</taxon>
        <taxon>Bacillus</taxon>
    </lineage>
</organism>
<evidence type="ECO:0000313" key="1">
    <source>
        <dbReference type="EMBL" id="AGX05199.1"/>
    </source>
</evidence>
<evidence type="ECO:0000313" key="2">
    <source>
        <dbReference type="Proteomes" id="UP000017805"/>
    </source>
</evidence>
<proteinExistence type="predicted"/>
<protein>
    <submittedName>
        <fullName evidence="1">Uncharacterized protein</fullName>
    </submittedName>
</protein>